<reference evidence="2 3" key="1">
    <citation type="submission" date="2019-07" db="EMBL/GenBank/DDBJ databases">
        <title>De Novo Assembly of kiwifruit Actinidia rufa.</title>
        <authorList>
            <person name="Sugita-Konishi S."/>
            <person name="Sato K."/>
            <person name="Mori E."/>
            <person name="Abe Y."/>
            <person name="Kisaki G."/>
            <person name="Hamano K."/>
            <person name="Suezawa K."/>
            <person name="Otani M."/>
            <person name="Fukuda T."/>
            <person name="Manabe T."/>
            <person name="Gomi K."/>
            <person name="Tabuchi M."/>
            <person name="Akimitsu K."/>
            <person name="Kataoka I."/>
        </authorList>
    </citation>
    <scope>NUCLEOTIDE SEQUENCE [LARGE SCALE GENOMIC DNA]</scope>
    <source>
        <strain evidence="3">cv. Fuchu</strain>
    </source>
</reference>
<dbReference type="AlphaFoldDB" id="A0A7J0FAG4"/>
<gene>
    <name evidence="2" type="ORF">Acr_10g0008010</name>
</gene>
<feature type="region of interest" description="Disordered" evidence="1">
    <location>
        <begin position="284"/>
        <end position="305"/>
    </location>
</feature>
<organism evidence="2 3">
    <name type="scientific">Actinidia rufa</name>
    <dbReference type="NCBI Taxonomy" id="165716"/>
    <lineage>
        <taxon>Eukaryota</taxon>
        <taxon>Viridiplantae</taxon>
        <taxon>Streptophyta</taxon>
        <taxon>Embryophyta</taxon>
        <taxon>Tracheophyta</taxon>
        <taxon>Spermatophyta</taxon>
        <taxon>Magnoliopsida</taxon>
        <taxon>eudicotyledons</taxon>
        <taxon>Gunneridae</taxon>
        <taxon>Pentapetalae</taxon>
        <taxon>asterids</taxon>
        <taxon>Ericales</taxon>
        <taxon>Actinidiaceae</taxon>
        <taxon>Actinidia</taxon>
    </lineage>
</organism>
<protein>
    <submittedName>
        <fullName evidence="2">Uncharacterized protein</fullName>
    </submittedName>
</protein>
<accession>A0A7J0FAG4</accession>
<evidence type="ECO:0000313" key="3">
    <source>
        <dbReference type="Proteomes" id="UP000585474"/>
    </source>
</evidence>
<proteinExistence type="predicted"/>
<name>A0A7J0FAG4_9ERIC</name>
<keyword evidence="3" id="KW-1185">Reference proteome</keyword>
<feature type="compositionally biased region" description="Low complexity" evidence="1">
    <location>
        <begin position="288"/>
        <end position="300"/>
    </location>
</feature>
<sequence>MSGFWAVNRTHTVQASPCLMSFVGTSVDFCASPELWHDYRRGCRVARVIPELGLRELGRCLPRLCELDVQASYTLFPFCRAKRSQQREKDHGCGSLVSLVFPFPDNCGFAVARRRNVPTRHVKPRKNPETQMLEGNYYLRLRKPNQPQMRLVMDSLDKDQYLNDFIWVSGQWEFPAGEPDPFSVPRHRGYVPVGFNGRFWKMSDRCSATISAVNNCRRSRKVSDLLGYVPLYRYTIPLRATRQGRPVLPPLQVRGQGPRPRSLLSDEVSDLFEGTSAELQRLLEEAKSQSSNSSESSSSSWDVDLGNEGLDEEAEVEDGYAGSGAGSAIGTPELWTPQFTAVELGKHVTSADTSKDHETCVALGNAVMLPQDVADHAAETTIEFGGKLVMLGAQLFQRAVSISLRLKQGAVDLKKANSLEKELKQTKSELVDTQSAAEIATLQWNQAQQEASDLRSFACGEEGWLVCLKELKTPLDHPAWASPPPPIQLPASPERYSPIILPDINKEEYATLPTDEGNVNTAAVEARAGIEGTVNGDRAREAEGENLV</sequence>
<comment type="caution">
    <text evidence="2">The sequence shown here is derived from an EMBL/GenBank/DDBJ whole genome shotgun (WGS) entry which is preliminary data.</text>
</comment>
<evidence type="ECO:0000256" key="1">
    <source>
        <dbReference type="SAM" id="MobiDB-lite"/>
    </source>
</evidence>
<dbReference type="Proteomes" id="UP000585474">
    <property type="component" value="Unassembled WGS sequence"/>
</dbReference>
<evidence type="ECO:0000313" key="2">
    <source>
        <dbReference type="EMBL" id="GFY95416.1"/>
    </source>
</evidence>
<dbReference type="EMBL" id="BJWL01000010">
    <property type="protein sequence ID" value="GFY95416.1"/>
    <property type="molecule type" value="Genomic_DNA"/>
</dbReference>